<keyword evidence="4 8" id="KW-0472">Membrane</keyword>
<evidence type="ECO:0000256" key="7">
    <source>
        <dbReference type="SAM" id="MobiDB-lite"/>
    </source>
</evidence>
<feature type="region of interest" description="Disordered" evidence="7">
    <location>
        <begin position="460"/>
        <end position="532"/>
    </location>
</feature>
<name>A0A0J9XCL4_GEOCN</name>
<feature type="transmembrane region" description="Helical" evidence="8">
    <location>
        <begin position="282"/>
        <end position="304"/>
    </location>
</feature>
<evidence type="ECO:0000256" key="4">
    <source>
        <dbReference type="ARBA" id="ARBA00023136"/>
    </source>
</evidence>
<dbReference type="PANTHER" id="PTHR35779">
    <property type="entry name" value="PH-RESPONSE REGULATOR PROTEIN PALH/RIM21"/>
    <property type="match status" value="1"/>
</dbReference>
<comment type="caution">
    <text evidence="9">The sequence shown here is derived from an EMBL/GenBank/DDBJ whole genome shotgun (WGS) entry which is preliminary data.</text>
</comment>
<feature type="region of interest" description="Disordered" evidence="7">
    <location>
        <begin position="588"/>
        <end position="649"/>
    </location>
</feature>
<keyword evidence="3 8" id="KW-1133">Transmembrane helix</keyword>
<feature type="transmembrane region" description="Helical" evidence="8">
    <location>
        <begin position="232"/>
        <end position="250"/>
    </location>
</feature>
<evidence type="ECO:0000313" key="9">
    <source>
        <dbReference type="EMBL" id="CDO54987.1"/>
    </source>
</evidence>
<comment type="subcellular location">
    <subcellularLocation>
        <location evidence="1">Membrane</location>
        <topology evidence="1">Multi-pass membrane protein</topology>
    </subcellularLocation>
</comment>
<comment type="similarity">
    <text evidence="5">Belongs to the palH/RIM21 family.</text>
</comment>
<feature type="transmembrane region" description="Helical" evidence="8">
    <location>
        <begin position="377"/>
        <end position="403"/>
    </location>
</feature>
<feature type="transmembrane region" description="Helical" evidence="8">
    <location>
        <begin position="205"/>
        <end position="225"/>
    </location>
</feature>
<dbReference type="GO" id="GO:0005886">
    <property type="term" value="C:plasma membrane"/>
    <property type="evidence" value="ECO:0007669"/>
    <property type="project" value="TreeGrafter"/>
</dbReference>
<keyword evidence="10" id="KW-1185">Reference proteome</keyword>
<feature type="compositionally biased region" description="Low complexity" evidence="7">
    <location>
        <begin position="610"/>
        <end position="621"/>
    </location>
</feature>
<evidence type="ECO:0000256" key="3">
    <source>
        <dbReference type="ARBA" id="ARBA00022989"/>
    </source>
</evidence>
<feature type="compositionally biased region" description="Polar residues" evidence="7">
    <location>
        <begin position="460"/>
        <end position="480"/>
    </location>
</feature>
<dbReference type="OrthoDB" id="5393256at2759"/>
<sequence>MNPCTIQQCLPSSPCLSPSSFLPVSTPSLAAPQPTPVFVDGDHGIYPSASPLTQPSLKFSTPLLAYPTTFHTVPYSTSASATTPVPAASAGNFNDNIAITLSPRQEIWREPVTTHTTIQACQPIFLKAGTIVVASTTIKVPERADGQPPIQFQPFCINGRPVLGTVPRLPDQLARKDSIVSDHSQAWENWVATSEGKFATSIIPVMYSLAASAVTCWILTLVVLGFRYKRTLLYKLALMCSSVYLLVIMIRSTSIVREQFHHGYLDSMELRHILRTSKKINILNLTFNTILYLGQVQTAMYLFSRQMEKRLVLWIGCSLTIIAQTIWGVSVLHPALSLNSLPAFSYLFQIALSVMYLCCAVFFAITAHLYALHPSLLLVTLLALLAASSTIILFIVDLANIWVIEWADSLSWITTVFSIVMVREWADRVYTMQRRHEKTGVLGRQLFEDEVVKSFFSQKDPSLASSNNDDPSISTSSQNIDAPKQNPYKGKDILRQTSTVRTTSRSPAELSGTTATTTASSHTRISPSARTMPGVKMHHAVLDLNFDNTAEDGAGPARYLYHKITHSLIYFSDLVINIGLSVSRPLSSVSNPSTPIAHNPIAAPDSGDDTISSNRTTNSGSTRHESMTSEAAEESQPLEKFYYPQRRMQ</sequence>
<feature type="transmembrane region" description="Helical" evidence="8">
    <location>
        <begin position="344"/>
        <end position="365"/>
    </location>
</feature>
<feature type="transmembrane region" description="Helical" evidence="8">
    <location>
        <begin position="409"/>
        <end position="426"/>
    </location>
</feature>
<dbReference type="AlphaFoldDB" id="A0A0J9XCL4"/>
<dbReference type="EMBL" id="CCBN010000009">
    <property type="protein sequence ID" value="CDO54987.1"/>
    <property type="molecule type" value="Genomic_DNA"/>
</dbReference>
<protein>
    <recommendedName>
        <fullName evidence="6">pH-response regulator protein palH/RIM21</fullName>
    </recommendedName>
</protein>
<evidence type="ECO:0000256" key="2">
    <source>
        <dbReference type="ARBA" id="ARBA00022692"/>
    </source>
</evidence>
<evidence type="ECO:0000313" key="10">
    <source>
        <dbReference type="Proteomes" id="UP000242525"/>
    </source>
</evidence>
<keyword evidence="2 8" id="KW-0812">Transmembrane</keyword>
<organism evidence="9 10">
    <name type="scientific">Geotrichum candidum</name>
    <name type="common">Oospora lactis</name>
    <name type="synonym">Dipodascus geotrichum</name>
    <dbReference type="NCBI Taxonomy" id="1173061"/>
    <lineage>
        <taxon>Eukaryota</taxon>
        <taxon>Fungi</taxon>
        <taxon>Dikarya</taxon>
        <taxon>Ascomycota</taxon>
        <taxon>Saccharomycotina</taxon>
        <taxon>Dipodascomycetes</taxon>
        <taxon>Dipodascales</taxon>
        <taxon>Dipodascaceae</taxon>
        <taxon>Geotrichum</taxon>
    </lineage>
</organism>
<dbReference type="PANTHER" id="PTHR35779:SF1">
    <property type="entry name" value="PH-RESPONSE REGULATOR PROTEIN PALH_RIM21"/>
    <property type="match status" value="1"/>
</dbReference>
<evidence type="ECO:0000256" key="5">
    <source>
        <dbReference type="ARBA" id="ARBA00038109"/>
    </source>
</evidence>
<evidence type="ECO:0000256" key="6">
    <source>
        <dbReference type="ARBA" id="ARBA00040155"/>
    </source>
</evidence>
<feature type="compositionally biased region" description="Low complexity" evidence="7">
    <location>
        <begin position="495"/>
        <end position="506"/>
    </location>
</feature>
<gene>
    <name evidence="9" type="ORF">BN980_GECA09s02309g</name>
</gene>
<dbReference type="STRING" id="1173061.A0A0J9XCL4"/>
<dbReference type="Proteomes" id="UP000242525">
    <property type="component" value="Unassembled WGS sequence"/>
</dbReference>
<dbReference type="GO" id="GO:0071467">
    <property type="term" value="P:cellular response to pH"/>
    <property type="evidence" value="ECO:0007669"/>
    <property type="project" value="TreeGrafter"/>
</dbReference>
<feature type="compositionally biased region" description="Low complexity" evidence="7">
    <location>
        <begin position="513"/>
        <end position="523"/>
    </location>
</feature>
<dbReference type="Pfam" id="PF08733">
    <property type="entry name" value="PalH"/>
    <property type="match status" value="1"/>
</dbReference>
<dbReference type="InterPro" id="IPR014844">
    <property type="entry name" value="PalH"/>
</dbReference>
<proteinExistence type="inferred from homology"/>
<feature type="transmembrane region" description="Helical" evidence="8">
    <location>
        <begin position="311"/>
        <end position="332"/>
    </location>
</feature>
<evidence type="ECO:0000256" key="8">
    <source>
        <dbReference type="SAM" id="Phobius"/>
    </source>
</evidence>
<accession>A0A0J9XCL4</accession>
<evidence type="ECO:0000256" key="1">
    <source>
        <dbReference type="ARBA" id="ARBA00004141"/>
    </source>
</evidence>
<reference evidence="9" key="1">
    <citation type="submission" date="2014-03" db="EMBL/GenBank/DDBJ databases">
        <authorList>
            <person name="Casaregola S."/>
        </authorList>
    </citation>
    <scope>NUCLEOTIDE SEQUENCE [LARGE SCALE GENOMIC DNA]</scope>
    <source>
        <strain evidence="9">CLIB 918</strain>
    </source>
</reference>